<keyword evidence="6" id="KW-1185">Reference proteome</keyword>
<evidence type="ECO:0000256" key="3">
    <source>
        <dbReference type="SAM" id="SignalP"/>
    </source>
</evidence>
<dbReference type="EMBL" id="JBEDUW010000003">
    <property type="protein sequence ID" value="KAK9936943.1"/>
    <property type="molecule type" value="Genomic_DNA"/>
</dbReference>
<dbReference type="Proteomes" id="UP001457282">
    <property type="component" value="Unassembled WGS sequence"/>
</dbReference>
<evidence type="ECO:0000256" key="2">
    <source>
        <dbReference type="ARBA" id="ARBA00022729"/>
    </source>
</evidence>
<dbReference type="GO" id="GO:0030247">
    <property type="term" value="F:polysaccharide binding"/>
    <property type="evidence" value="ECO:0007669"/>
    <property type="project" value="InterPro"/>
</dbReference>
<dbReference type="AlphaFoldDB" id="A0AAW1XM28"/>
<comment type="caution">
    <text evidence="5">The sequence shown here is derived from an EMBL/GenBank/DDBJ whole genome shotgun (WGS) entry which is preliminary data.</text>
</comment>
<evidence type="ECO:0000259" key="4">
    <source>
        <dbReference type="Pfam" id="PF13947"/>
    </source>
</evidence>
<feature type="chain" id="PRO_5043878558" description="Wall-associated receptor kinase galacturonan-binding domain-containing protein" evidence="3">
    <location>
        <begin position="20"/>
        <end position="111"/>
    </location>
</feature>
<reference evidence="5 6" key="1">
    <citation type="journal article" date="2023" name="G3 (Bethesda)">
        <title>A chromosome-length genome assembly and annotation of blackberry (Rubus argutus, cv. 'Hillquist').</title>
        <authorList>
            <person name="Bruna T."/>
            <person name="Aryal R."/>
            <person name="Dudchenko O."/>
            <person name="Sargent D.J."/>
            <person name="Mead D."/>
            <person name="Buti M."/>
            <person name="Cavallini A."/>
            <person name="Hytonen T."/>
            <person name="Andres J."/>
            <person name="Pham M."/>
            <person name="Weisz D."/>
            <person name="Mascagni F."/>
            <person name="Usai G."/>
            <person name="Natali L."/>
            <person name="Bassil N."/>
            <person name="Fernandez G.E."/>
            <person name="Lomsadze A."/>
            <person name="Armour M."/>
            <person name="Olukolu B."/>
            <person name="Poorten T."/>
            <person name="Britton C."/>
            <person name="Davik J."/>
            <person name="Ashrafi H."/>
            <person name="Aiden E.L."/>
            <person name="Borodovsky M."/>
            <person name="Worthington M."/>
        </authorList>
    </citation>
    <scope>NUCLEOTIDE SEQUENCE [LARGE SCALE GENOMIC DNA]</scope>
    <source>
        <strain evidence="5">PI 553951</strain>
    </source>
</reference>
<feature type="domain" description="Wall-associated receptor kinase galacturonan-binding" evidence="4">
    <location>
        <begin position="34"/>
        <end position="95"/>
    </location>
</feature>
<dbReference type="InterPro" id="IPR025287">
    <property type="entry name" value="WAK_GUB"/>
</dbReference>
<comment type="subcellular location">
    <subcellularLocation>
        <location evidence="1">Membrane</location>
        <topology evidence="1">Single-pass membrane protein</topology>
    </subcellularLocation>
</comment>
<keyword evidence="2 3" id="KW-0732">Signal</keyword>
<accession>A0AAW1XM28</accession>
<feature type="signal peptide" evidence="3">
    <location>
        <begin position="1"/>
        <end position="19"/>
    </location>
</feature>
<evidence type="ECO:0000256" key="1">
    <source>
        <dbReference type="ARBA" id="ARBA00004167"/>
    </source>
</evidence>
<protein>
    <recommendedName>
        <fullName evidence="4">Wall-associated receptor kinase galacturonan-binding domain-containing protein</fullName>
    </recommendedName>
</protein>
<evidence type="ECO:0000313" key="6">
    <source>
        <dbReference type="Proteomes" id="UP001457282"/>
    </source>
</evidence>
<evidence type="ECO:0000313" key="5">
    <source>
        <dbReference type="EMBL" id="KAK9936943.1"/>
    </source>
</evidence>
<dbReference type="GO" id="GO:0016020">
    <property type="term" value="C:membrane"/>
    <property type="evidence" value="ECO:0007669"/>
    <property type="project" value="UniProtKB-SubCell"/>
</dbReference>
<dbReference type="Pfam" id="PF13947">
    <property type="entry name" value="GUB_WAK_bind"/>
    <property type="match status" value="1"/>
</dbReference>
<dbReference type="PANTHER" id="PTHR33491">
    <property type="entry name" value="OSJNBA0016N04.9 PROTEIN"/>
    <property type="match status" value="1"/>
</dbReference>
<sequence>MALQLSLVAFLLLLSAASTTTTTAAAAQALLKNCSNKCGDLTIPYPFGMEEGCFLRQEFYINCSHTTQTPIAYLMKGGNVPVTNISLDEGELQISNLVAEDCYKRPRTVAV</sequence>
<gene>
    <name evidence="5" type="ORF">M0R45_013763</name>
</gene>
<proteinExistence type="predicted"/>
<organism evidence="5 6">
    <name type="scientific">Rubus argutus</name>
    <name type="common">Southern blackberry</name>
    <dbReference type="NCBI Taxonomy" id="59490"/>
    <lineage>
        <taxon>Eukaryota</taxon>
        <taxon>Viridiplantae</taxon>
        <taxon>Streptophyta</taxon>
        <taxon>Embryophyta</taxon>
        <taxon>Tracheophyta</taxon>
        <taxon>Spermatophyta</taxon>
        <taxon>Magnoliopsida</taxon>
        <taxon>eudicotyledons</taxon>
        <taxon>Gunneridae</taxon>
        <taxon>Pentapetalae</taxon>
        <taxon>rosids</taxon>
        <taxon>fabids</taxon>
        <taxon>Rosales</taxon>
        <taxon>Rosaceae</taxon>
        <taxon>Rosoideae</taxon>
        <taxon>Rosoideae incertae sedis</taxon>
        <taxon>Rubus</taxon>
    </lineage>
</organism>
<name>A0AAW1XM28_RUBAR</name>